<dbReference type="SUPFAM" id="SSF82153">
    <property type="entry name" value="FAS1 domain"/>
    <property type="match status" value="3"/>
</dbReference>
<accession>A0ABZ0W3K0</accession>
<dbReference type="RefSeq" id="WP_162817837.1">
    <property type="nucleotide sequence ID" value="NZ_CP139960.1"/>
</dbReference>
<dbReference type="InterPro" id="IPR000782">
    <property type="entry name" value="FAS1_domain"/>
</dbReference>
<dbReference type="SMART" id="SM00554">
    <property type="entry name" value="FAS1"/>
    <property type="match status" value="2"/>
</dbReference>
<evidence type="ECO:0000313" key="3">
    <source>
        <dbReference type="EMBL" id="WQD37853.1"/>
    </source>
</evidence>
<feature type="chain" id="PRO_5046881716" evidence="1">
    <location>
        <begin position="23"/>
        <end position="742"/>
    </location>
</feature>
<feature type="domain" description="FAS1" evidence="2">
    <location>
        <begin position="572"/>
        <end position="738"/>
    </location>
</feature>
<dbReference type="PROSITE" id="PS50213">
    <property type="entry name" value="FAS1"/>
    <property type="match status" value="3"/>
</dbReference>
<reference evidence="3 4" key="1">
    <citation type="submission" date="2023-12" db="EMBL/GenBank/DDBJ databases">
        <title>Genome sequencing and assembly of bacterial species from a model synthetic community.</title>
        <authorList>
            <person name="Hogle S.L."/>
        </authorList>
    </citation>
    <scope>NUCLEOTIDE SEQUENCE [LARGE SCALE GENOMIC DNA]</scope>
    <source>
        <strain evidence="3 4">HAMBI_3031</strain>
    </source>
</reference>
<name>A0ABZ0W3K0_9BACT</name>
<dbReference type="Pfam" id="PF02469">
    <property type="entry name" value="Fasciclin"/>
    <property type="match status" value="3"/>
</dbReference>
<protein>
    <submittedName>
        <fullName evidence="3">Fasciclin domain-containing protein</fullName>
    </submittedName>
</protein>
<feature type="signal peptide" evidence="1">
    <location>
        <begin position="1"/>
        <end position="22"/>
    </location>
</feature>
<feature type="domain" description="FAS1" evidence="2">
    <location>
        <begin position="37"/>
        <end position="234"/>
    </location>
</feature>
<dbReference type="InterPro" id="IPR050904">
    <property type="entry name" value="Adhesion/Biosynth-related"/>
</dbReference>
<feature type="domain" description="FAS1" evidence="2">
    <location>
        <begin position="407"/>
        <end position="563"/>
    </location>
</feature>
<keyword evidence="1" id="KW-0732">Signal</keyword>
<proteinExistence type="predicted"/>
<organism evidence="3 4">
    <name type="scientific">Niabella yanshanensis</name>
    <dbReference type="NCBI Taxonomy" id="577386"/>
    <lineage>
        <taxon>Bacteria</taxon>
        <taxon>Pseudomonadati</taxon>
        <taxon>Bacteroidota</taxon>
        <taxon>Chitinophagia</taxon>
        <taxon>Chitinophagales</taxon>
        <taxon>Chitinophagaceae</taxon>
        <taxon>Niabella</taxon>
    </lineage>
</organism>
<dbReference type="PANTHER" id="PTHR10900">
    <property type="entry name" value="PERIOSTIN-RELATED"/>
    <property type="match status" value="1"/>
</dbReference>
<sequence>MKKRITKSFVACLLLLCFTACRKSTWDEFYGKPDNLAKPIYTVLKEKGNFTHLLKAIDKADYTRTLDAAGYWTFFAPDDAAFSEYFADKGISSIDQLSAEECRNIVTYCLTYYAYKKERIDDYQSSSGWVADQAFRRRTANYKGVYDDIDATGTTRKAIGSNRNGTLYQDNDNNHKYIPYFVDNFMTGKSLSAADYNYFYPNSNFTGFNVANAAVKEADITAENGVIHVIDKVIEALPNLEDYLQNNDQYSIFNSLYQKYLVSYVPNPTMTRTHQVLNGGNEQVYTKFYDPGFAFSLNNENFIQSGNDAQINSYSVFAPKNDVMQAYIDTALLKHYTSLDQMPPSIIQDFLNAHMWQEAVWPSQFESAINFVGEEARFDPATNIVEKKILSNGMFYGTNKVQNANVFTSVYGNAYLNPNYSMMITLLNLELRTSVSNIYNNYTIFMISNQMFNDAGYTVDQSISTLPMDQWRYTPPAGSTIPASTGATTRARLQRILNLHVVPNSVLSNLTGPGIAMTYGGEYLRYINNTVYTAGNVDSNTVVTTNGFENAINGRVYYSDRIMEFSEETVGQDIELIGTPESSPYHYFWNFLNNSTALWNNTTKLIAGVANGSFYTVLIPTNAAIQQAVNDGVLPGTGTAPDRVPNFNPDSELERQQVARFIQYHILERRTIGTDGVESGAIPTVLKNNLGEPTTIFVNNSVGNMQLTDMHSRRANTILANSNYLANRALIHSIDNYLRYVY</sequence>
<keyword evidence="4" id="KW-1185">Reference proteome</keyword>
<dbReference type="PANTHER" id="PTHR10900:SF77">
    <property type="entry name" value="FI19380P1"/>
    <property type="match status" value="1"/>
</dbReference>
<gene>
    <name evidence="3" type="ORF">U0035_19495</name>
</gene>
<evidence type="ECO:0000259" key="2">
    <source>
        <dbReference type="PROSITE" id="PS50213"/>
    </source>
</evidence>
<dbReference type="Proteomes" id="UP001325680">
    <property type="component" value="Chromosome"/>
</dbReference>
<evidence type="ECO:0000313" key="4">
    <source>
        <dbReference type="Proteomes" id="UP001325680"/>
    </source>
</evidence>
<dbReference type="InterPro" id="IPR036378">
    <property type="entry name" value="FAS1_dom_sf"/>
</dbReference>
<dbReference type="EMBL" id="CP139960">
    <property type="protein sequence ID" value="WQD37853.1"/>
    <property type="molecule type" value="Genomic_DNA"/>
</dbReference>
<evidence type="ECO:0000256" key="1">
    <source>
        <dbReference type="SAM" id="SignalP"/>
    </source>
</evidence>
<dbReference type="Gene3D" id="2.30.180.10">
    <property type="entry name" value="FAS1 domain"/>
    <property type="match status" value="3"/>
</dbReference>